<organism evidence="1 2">
    <name type="scientific">Rhizocola hellebori</name>
    <dbReference type="NCBI Taxonomy" id="1392758"/>
    <lineage>
        <taxon>Bacteria</taxon>
        <taxon>Bacillati</taxon>
        <taxon>Actinomycetota</taxon>
        <taxon>Actinomycetes</taxon>
        <taxon>Micromonosporales</taxon>
        <taxon>Micromonosporaceae</taxon>
        <taxon>Rhizocola</taxon>
    </lineage>
</organism>
<accession>A0A8J3Q8T7</accession>
<proteinExistence type="predicted"/>
<protein>
    <recommendedName>
        <fullName evidence="3">DUF2613 family protein</fullName>
    </recommendedName>
</protein>
<dbReference type="Proteomes" id="UP000612899">
    <property type="component" value="Unassembled WGS sequence"/>
</dbReference>
<dbReference type="AlphaFoldDB" id="A0A8J3Q8T7"/>
<evidence type="ECO:0000313" key="2">
    <source>
        <dbReference type="Proteomes" id="UP000612899"/>
    </source>
</evidence>
<dbReference type="RefSeq" id="WP_203910087.1">
    <property type="nucleotide sequence ID" value="NZ_BONY01000025.1"/>
</dbReference>
<evidence type="ECO:0008006" key="3">
    <source>
        <dbReference type="Google" id="ProtNLM"/>
    </source>
</evidence>
<evidence type="ECO:0000313" key="1">
    <source>
        <dbReference type="EMBL" id="GIH06273.1"/>
    </source>
</evidence>
<name>A0A8J3Q8T7_9ACTN</name>
<sequence>MGRSGLTLLLTAILAIALGVVGTITLASSVVATSADAAKAGSLDLGKPEGYGSR</sequence>
<reference evidence="1" key="1">
    <citation type="submission" date="2021-01" db="EMBL/GenBank/DDBJ databases">
        <title>Whole genome shotgun sequence of Rhizocola hellebori NBRC 109834.</title>
        <authorList>
            <person name="Komaki H."/>
            <person name="Tamura T."/>
        </authorList>
    </citation>
    <scope>NUCLEOTIDE SEQUENCE</scope>
    <source>
        <strain evidence="1">NBRC 109834</strain>
    </source>
</reference>
<keyword evidence="2" id="KW-1185">Reference proteome</keyword>
<gene>
    <name evidence="1" type="ORF">Rhe02_43400</name>
</gene>
<comment type="caution">
    <text evidence="1">The sequence shown here is derived from an EMBL/GenBank/DDBJ whole genome shotgun (WGS) entry which is preliminary data.</text>
</comment>
<dbReference type="EMBL" id="BONY01000025">
    <property type="protein sequence ID" value="GIH06273.1"/>
    <property type="molecule type" value="Genomic_DNA"/>
</dbReference>